<dbReference type="EMBL" id="AP023189">
    <property type="protein sequence ID" value="BCG26682.1"/>
    <property type="molecule type" value="Genomic_DNA"/>
</dbReference>
<keyword evidence="5" id="KW-1185">Reference proteome</keyword>
<dbReference type="Proteomes" id="UP000509383">
    <property type="component" value="Chromosome"/>
</dbReference>
<gene>
    <name evidence="2" type="ORF">TUM18999_48730</name>
    <name evidence="3" type="ORF">TUM20286_03340</name>
</gene>
<dbReference type="KEGG" id="ptw:TUM18999_48730"/>
<evidence type="ECO:0000256" key="1">
    <source>
        <dbReference type="SAM" id="Phobius"/>
    </source>
</evidence>
<sequence>MSNAALIPESRLKRQWLKWRFHLSALLVLVPLGFMPAYFHDVSLDRGLQGLGERVIGQYPVGPWTARIAEWELHDPQRDGKAGYMKEITLAFCADCIDQVKAAYLRIGKPRSLRAAGSLLSGSPYRLFAEVRIPPGTTADDALWLTVEGWDGSVHQASIPLKDVSPSMIEWLARHGDKL</sequence>
<dbReference type="Proteomes" id="UP001054892">
    <property type="component" value="Unassembled WGS sequence"/>
</dbReference>
<dbReference type="RefSeq" id="WP_173173013.1">
    <property type="nucleotide sequence ID" value="NZ_AP023189.1"/>
</dbReference>
<keyword evidence="1" id="KW-1133">Transmembrane helix</keyword>
<proteinExistence type="predicted"/>
<accession>A0A6J4EAA4</accession>
<dbReference type="PIRSF" id="PIRSF029505">
    <property type="entry name" value="UCP029505"/>
    <property type="match status" value="1"/>
</dbReference>
<feature type="transmembrane region" description="Helical" evidence="1">
    <location>
        <begin position="21"/>
        <end position="39"/>
    </location>
</feature>
<evidence type="ECO:0000313" key="5">
    <source>
        <dbReference type="Proteomes" id="UP001054892"/>
    </source>
</evidence>
<dbReference type="EMBL" id="BQKM01000001">
    <property type="protein sequence ID" value="GJN50582.1"/>
    <property type="molecule type" value="Genomic_DNA"/>
</dbReference>
<keyword evidence="1" id="KW-0812">Transmembrane</keyword>
<protein>
    <recommendedName>
        <fullName evidence="6">Thiamine pyrophosphate-binding protein</fullName>
    </recommendedName>
</protein>
<keyword evidence="1" id="KW-0472">Membrane</keyword>
<name>A0A6J4EAA4_9PSED</name>
<evidence type="ECO:0000313" key="3">
    <source>
        <dbReference type="EMBL" id="GJN50582.1"/>
    </source>
</evidence>
<evidence type="ECO:0008006" key="6">
    <source>
        <dbReference type="Google" id="ProtNLM"/>
    </source>
</evidence>
<dbReference type="InterPro" id="IPR016922">
    <property type="entry name" value="UCP029505"/>
</dbReference>
<reference evidence="2 4" key="1">
    <citation type="submission" date="2020-05" db="EMBL/GenBank/DDBJ databases">
        <title>Characterization of novel class B3 metallo-beta-lactamase from novel Pseudomonas species.</title>
        <authorList>
            <person name="Yamada K."/>
            <person name="Aoki K."/>
            <person name="Ishii Y."/>
        </authorList>
    </citation>
    <scope>NUCLEOTIDE SEQUENCE [LARGE SCALE GENOMIC DNA]</scope>
    <source>
        <strain evidence="2 4">TUM18999</strain>
        <strain evidence="3 5">TUM20286</strain>
    </source>
</reference>
<evidence type="ECO:0000313" key="4">
    <source>
        <dbReference type="Proteomes" id="UP000509383"/>
    </source>
</evidence>
<organism evidence="2 4">
    <name type="scientific">Pseudomonas tohonis</name>
    <dbReference type="NCBI Taxonomy" id="2725477"/>
    <lineage>
        <taxon>Bacteria</taxon>
        <taxon>Pseudomonadati</taxon>
        <taxon>Pseudomonadota</taxon>
        <taxon>Gammaproteobacteria</taxon>
        <taxon>Pseudomonadales</taxon>
        <taxon>Pseudomonadaceae</taxon>
        <taxon>Pseudomonas</taxon>
    </lineage>
</organism>
<dbReference type="AlphaFoldDB" id="A0A6J4EAA4"/>
<evidence type="ECO:0000313" key="2">
    <source>
        <dbReference type="EMBL" id="BCG26682.1"/>
    </source>
</evidence>